<keyword evidence="4" id="KW-0862">Zinc</keyword>
<evidence type="ECO:0000256" key="3">
    <source>
        <dbReference type="ARBA" id="ARBA00022801"/>
    </source>
</evidence>
<comment type="caution">
    <text evidence="6">The sequence shown here is derived from an EMBL/GenBank/DDBJ whole genome shotgun (WGS) entry which is preliminary data.</text>
</comment>
<dbReference type="PANTHER" id="PTHR43794:SF11">
    <property type="entry name" value="AMIDOHYDROLASE-RELATED DOMAIN-CONTAINING PROTEIN"/>
    <property type="match status" value="1"/>
</dbReference>
<dbReference type="AlphaFoldDB" id="A0A545U200"/>
<dbReference type="SUPFAM" id="SSF51556">
    <property type="entry name" value="Metallo-dependent hydrolases"/>
    <property type="match status" value="1"/>
</dbReference>
<organism evidence="6 7">
    <name type="scientific">Denitrobaculum tricleocarpae</name>
    <dbReference type="NCBI Taxonomy" id="2591009"/>
    <lineage>
        <taxon>Bacteria</taxon>
        <taxon>Pseudomonadati</taxon>
        <taxon>Pseudomonadota</taxon>
        <taxon>Alphaproteobacteria</taxon>
        <taxon>Rhodospirillales</taxon>
        <taxon>Rhodospirillaceae</taxon>
        <taxon>Denitrobaculum</taxon>
    </lineage>
</organism>
<dbReference type="PANTHER" id="PTHR43794">
    <property type="entry name" value="AMINOHYDROLASE SSNA-RELATED"/>
    <property type="match status" value="1"/>
</dbReference>
<dbReference type="SUPFAM" id="SSF51338">
    <property type="entry name" value="Composite domain of metallo-dependent hydrolases"/>
    <property type="match status" value="1"/>
</dbReference>
<dbReference type="InterPro" id="IPR032466">
    <property type="entry name" value="Metal_Hydrolase"/>
</dbReference>
<dbReference type="EC" id="3.5.4.32" evidence="6"/>
<comment type="similarity">
    <text evidence="1">Belongs to the metallo-dependent hydrolases superfamily. ATZ/TRZ family.</text>
</comment>
<protein>
    <submittedName>
        <fullName evidence="6">8-oxoguanine deaminase</fullName>
        <ecNumber evidence="6">3.5.4.32</ecNumber>
    </submittedName>
</protein>
<keyword evidence="2" id="KW-0479">Metal-binding</keyword>
<reference evidence="6 7" key="1">
    <citation type="submission" date="2019-06" db="EMBL/GenBank/DDBJ databases">
        <title>Whole genome sequence for Rhodospirillaceae sp. R148.</title>
        <authorList>
            <person name="Wang G."/>
        </authorList>
    </citation>
    <scope>NUCLEOTIDE SEQUENCE [LARGE SCALE GENOMIC DNA]</scope>
    <source>
        <strain evidence="6 7">R148</strain>
    </source>
</reference>
<dbReference type="Proteomes" id="UP000315252">
    <property type="component" value="Unassembled WGS sequence"/>
</dbReference>
<gene>
    <name evidence="6" type="ORF">FKG95_02635</name>
</gene>
<dbReference type="EMBL" id="VHSH01000001">
    <property type="protein sequence ID" value="TQV83505.1"/>
    <property type="molecule type" value="Genomic_DNA"/>
</dbReference>
<dbReference type="CDD" id="cd01298">
    <property type="entry name" value="ATZ_TRZ_like"/>
    <property type="match status" value="1"/>
</dbReference>
<evidence type="ECO:0000313" key="6">
    <source>
        <dbReference type="EMBL" id="TQV83505.1"/>
    </source>
</evidence>
<dbReference type="InterPro" id="IPR050287">
    <property type="entry name" value="MTA/SAH_deaminase"/>
</dbReference>
<dbReference type="GO" id="GO:0102127">
    <property type="term" value="F:8-oxoguanine deaminase activity"/>
    <property type="evidence" value="ECO:0007669"/>
    <property type="project" value="UniProtKB-EC"/>
</dbReference>
<sequence length="453" mass="48368">MATLLARNAALLATFGPDKREIRDGGLFIRDGVIEAVGPTAELPETAERVIDLRGHVVLPGLINTHHHLYQSLTRVVPAAQDALLFDWLKTLYPLWGRLTPSALKTATKTGIAELLLSGCTTTSDHLYLFPNGTRLDDSIEAALETGIRFHATRGSMSIGESEGGLPPDFLVEEEADILRDCQRVVESYHDPADYARIQVALAPCSPFSVSRDLMRETAVMARSYGVRLHTHLAENAQDIVYSEETFGQRPGAYAEELGWVGEDVWHAHCVQLDEGEIQLFARTGTAVAHCPCSNMRLGSGIAPLRRMLDSGIAVGLGVDGSASNDGADLLGEARQAMLLQRVREGAAGMSAREALSIATRGGARALGRKDLGALAPGMAGDFAAFSTETAVMAGAGSDPLAALVFCGPHRARYTVVGGDVLVDQGEITSVDLPQLLSDHRAAAADILRDEAR</sequence>
<dbReference type="OrthoDB" id="9796020at2"/>
<dbReference type="InterPro" id="IPR011059">
    <property type="entry name" value="Metal-dep_hydrolase_composite"/>
</dbReference>
<name>A0A545U200_9PROT</name>
<evidence type="ECO:0000313" key="7">
    <source>
        <dbReference type="Proteomes" id="UP000315252"/>
    </source>
</evidence>
<dbReference type="Gene3D" id="3.20.20.140">
    <property type="entry name" value="Metal-dependent hydrolases"/>
    <property type="match status" value="1"/>
</dbReference>
<dbReference type="RefSeq" id="WP_142894742.1">
    <property type="nucleotide sequence ID" value="NZ_ML660052.1"/>
</dbReference>
<dbReference type="GO" id="GO:0019239">
    <property type="term" value="F:deaminase activity"/>
    <property type="evidence" value="ECO:0007669"/>
    <property type="project" value="UniProtKB-ARBA"/>
</dbReference>
<dbReference type="InterPro" id="IPR006680">
    <property type="entry name" value="Amidohydro-rel"/>
</dbReference>
<dbReference type="Pfam" id="PF01979">
    <property type="entry name" value="Amidohydro_1"/>
    <property type="match status" value="1"/>
</dbReference>
<accession>A0A545U200</accession>
<evidence type="ECO:0000256" key="2">
    <source>
        <dbReference type="ARBA" id="ARBA00022723"/>
    </source>
</evidence>
<dbReference type="GO" id="GO:0046872">
    <property type="term" value="F:metal ion binding"/>
    <property type="evidence" value="ECO:0007669"/>
    <property type="project" value="UniProtKB-KW"/>
</dbReference>
<proteinExistence type="inferred from homology"/>
<feature type="domain" description="Amidohydrolase-related" evidence="5">
    <location>
        <begin position="57"/>
        <end position="420"/>
    </location>
</feature>
<keyword evidence="3 6" id="KW-0378">Hydrolase</keyword>
<dbReference type="Gene3D" id="2.30.40.10">
    <property type="entry name" value="Urease, subunit C, domain 1"/>
    <property type="match status" value="1"/>
</dbReference>
<dbReference type="FunFam" id="3.20.20.140:FF:000014">
    <property type="entry name" value="5-methylthioadenosine/S-adenosylhomocysteine deaminase"/>
    <property type="match status" value="1"/>
</dbReference>
<evidence type="ECO:0000259" key="5">
    <source>
        <dbReference type="Pfam" id="PF01979"/>
    </source>
</evidence>
<evidence type="ECO:0000256" key="1">
    <source>
        <dbReference type="ARBA" id="ARBA00006745"/>
    </source>
</evidence>
<keyword evidence="7" id="KW-1185">Reference proteome</keyword>
<evidence type="ECO:0000256" key="4">
    <source>
        <dbReference type="ARBA" id="ARBA00022833"/>
    </source>
</evidence>
<dbReference type="NCBIfam" id="NF006055">
    <property type="entry name" value="PRK08203.1"/>
    <property type="match status" value="1"/>
</dbReference>